<comment type="catalytic activity">
    <reaction evidence="8">
        <text>Hydrolysis of terminal non-reducing beta-D-fructofuranoside residues in beta-D-fructofuranosides.</text>
        <dbReference type="EC" id="3.2.1.26"/>
    </reaction>
</comment>
<dbReference type="CDD" id="cd08996">
    <property type="entry name" value="GH32_FFase"/>
    <property type="match status" value="1"/>
</dbReference>
<comment type="subcellular location">
    <subcellularLocation>
        <location evidence="9">Cytoplasm</location>
    </subcellularLocation>
</comment>
<dbReference type="Proteomes" id="UP000501830">
    <property type="component" value="Chromosome"/>
</dbReference>
<keyword evidence="9" id="KW-0963">Cytoplasm</keyword>
<dbReference type="InterPro" id="IPR001362">
    <property type="entry name" value="Glyco_hydro_32"/>
</dbReference>
<evidence type="ECO:0000256" key="8">
    <source>
        <dbReference type="RuleBase" id="RU362110"/>
    </source>
</evidence>
<sequence>MPPVGWMNDPNGFVYYNGEYHLFYQFYPYDSKWGPMHWGHSKTKDFIHWEELPTALAPDETYDKDGCFSGSAIEKDGKLYLMYTGHVVENGKVTQTQCVAVSEDGVHFTKHKANPVIGKNEIGEYGLIQDFRDPKVIEKDGIYYSVVASKTADERGLILLYKSSDLIDWTFYSVLLEGKPEQGIMWECPDLFYLDGKDVLIMSPIQMTPQGIEYHNTSSTAVFIGEMDWEKGTLKVDNIHEIDYGLDFYAPQTLTDDQGRRIMVAWMQMWGRTLPTDELRHGWAGSMTLPRELGIKENKLYQKPVSEIYNFIEIKETNTDFTIQDEVLEFESHVTKNQYYKLKVDTHENKNFSLLLLGTENAGLVVSYNKDTQLLTLSRDNYGYKITGDEKEHLTQRQVGIKEAVFELEIFMDKSAIEVFVNNEKTMTFTFYGEANESNLKIYSEGLLKVLSLESGSVEV</sequence>
<evidence type="ECO:0000256" key="6">
    <source>
        <dbReference type="ARBA" id="ARBA00023295"/>
    </source>
</evidence>
<evidence type="ECO:0000256" key="7">
    <source>
        <dbReference type="ARBA" id="ARBA00033367"/>
    </source>
</evidence>
<organism evidence="12 13">
    <name type="scientific">Jeotgalibaca porci</name>
    <dbReference type="NCBI Taxonomy" id="1868793"/>
    <lineage>
        <taxon>Bacteria</taxon>
        <taxon>Bacillati</taxon>
        <taxon>Bacillota</taxon>
        <taxon>Bacilli</taxon>
        <taxon>Lactobacillales</taxon>
        <taxon>Carnobacteriaceae</taxon>
        <taxon>Jeotgalibaca</taxon>
    </lineage>
</organism>
<dbReference type="InterPro" id="IPR013148">
    <property type="entry name" value="Glyco_hydro_32_N"/>
</dbReference>
<dbReference type="InterPro" id="IPR013320">
    <property type="entry name" value="ConA-like_dom_sf"/>
</dbReference>
<keyword evidence="6 8" id="KW-0326">Glycosidase</keyword>
<protein>
    <recommendedName>
        <fullName evidence="4 8">Sucrose-6-phosphate hydrolase</fullName>
        <ecNumber evidence="3 8">3.2.1.26</ecNumber>
    </recommendedName>
    <alternativeName>
        <fullName evidence="7 9">Invertase</fullName>
    </alternativeName>
</protein>
<dbReference type="KEGG" id="jpo:G7058_07355"/>
<dbReference type="Gene3D" id="2.115.10.20">
    <property type="entry name" value="Glycosyl hydrolase domain, family 43"/>
    <property type="match status" value="1"/>
</dbReference>
<proteinExistence type="inferred from homology"/>
<dbReference type="GO" id="GO:0004564">
    <property type="term" value="F:beta-fructofuranosidase activity"/>
    <property type="evidence" value="ECO:0007669"/>
    <property type="project" value="UniProtKB-EC"/>
</dbReference>
<dbReference type="SUPFAM" id="SSF49899">
    <property type="entry name" value="Concanavalin A-like lectins/glucanases"/>
    <property type="match status" value="1"/>
</dbReference>
<evidence type="ECO:0000256" key="9">
    <source>
        <dbReference type="RuleBase" id="RU365015"/>
    </source>
</evidence>
<evidence type="ECO:0000313" key="13">
    <source>
        <dbReference type="Proteomes" id="UP000501830"/>
    </source>
</evidence>
<dbReference type="InterPro" id="IPR023296">
    <property type="entry name" value="Glyco_hydro_beta-prop_sf"/>
</dbReference>
<evidence type="ECO:0000259" key="11">
    <source>
        <dbReference type="Pfam" id="PF08244"/>
    </source>
</evidence>
<dbReference type="EMBL" id="CP049889">
    <property type="protein sequence ID" value="QIK52705.1"/>
    <property type="molecule type" value="Genomic_DNA"/>
</dbReference>
<name>A0A6G7WKB4_9LACT</name>
<dbReference type="Pfam" id="PF08244">
    <property type="entry name" value="Glyco_hydro_32C"/>
    <property type="match status" value="1"/>
</dbReference>
<dbReference type="InterPro" id="IPR013189">
    <property type="entry name" value="Glyco_hydro_32_C"/>
</dbReference>
<dbReference type="GO" id="GO:0005737">
    <property type="term" value="C:cytoplasm"/>
    <property type="evidence" value="ECO:0007669"/>
    <property type="project" value="UniProtKB-SubCell"/>
</dbReference>
<gene>
    <name evidence="12" type="ORF">G7058_07355</name>
</gene>
<dbReference type="PANTHER" id="PTHR43101:SF1">
    <property type="entry name" value="BETA-FRUCTOSIDASE"/>
    <property type="match status" value="1"/>
</dbReference>
<dbReference type="InterPro" id="IPR006232">
    <property type="entry name" value="Suc6P_hydrolase"/>
</dbReference>
<dbReference type="SMART" id="SM00640">
    <property type="entry name" value="Glyco_32"/>
    <property type="match status" value="1"/>
</dbReference>
<accession>A0A6G7WKB4</accession>
<dbReference type="AlphaFoldDB" id="A0A6G7WKB4"/>
<dbReference type="Pfam" id="PF00251">
    <property type="entry name" value="Glyco_hydro_32N"/>
    <property type="match status" value="1"/>
</dbReference>
<evidence type="ECO:0000256" key="3">
    <source>
        <dbReference type="ARBA" id="ARBA00012758"/>
    </source>
</evidence>
<feature type="domain" description="Glycosyl hydrolase family 32 N-terminal" evidence="10">
    <location>
        <begin position="1"/>
        <end position="304"/>
    </location>
</feature>
<dbReference type="Gene3D" id="2.60.120.560">
    <property type="entry name" value="Exo-inulinase, domain 1"/>
    <property type="match status" value="1"/>
</dbReference>
<evidence type="ECO:0000256" key="1">
    <source>
        <dbReference type="ARBA" id="ARBA00004914"/>
    </source>
</evidence>
<comment type="pathway">
    <text evidence="1 9">Glycan biosynthesis; sucrose metabolism.</text>
</comment>
<evidence type="ECO:0000256" key="5">
    <source>
        <dbReference type="ARBA" id="ARBA00022801"/>
    </source>
</evidence>
<feature type="domain" description="Glycosyl hydrolase family 32 C-terminal" evidence="11">
    <location>
        <begin position="319"/>
        <end position="446"/>
    </location>
</feature>
<comment type="function">
    <text evidence="9">Enables the bacterium to metabolize sucrose as a sole carbon source.</text>
</comment>
<dbReference type="PANTHER" id="PTHR43101">
    <property type="entry name" value="BETA-FRUCTOSIDASE"/>
    <property type="match status" value="1"/>
</dbReference>
<evidence type="ECO:0000256" key="2">
    <source>
        <dbReference type="ARBA" id="ARBA00009902"/>
    </source>
</evidence>
<evidence type="ECO:0000259" key="10">
    <source>
        <dbReference type="Pfam" id="PF00251"/>
    </source>
</evidence>
<keyword evidence="5 8" id="KW-0378">Hydrolase</keyword>
<dbReference type="UniPathway" id="UPA00238"/>
<keyword evidence="9" id="KW-0119">Carbohydrate metabolism</keyword>
<keyword evidence="13" id="KW-1185">Reference proteome</keyword>
<dbReference type="NCBIfam" id="TIGR01322">
    <property type="entry name" value="scrB_fam"/>
    <property type="match status" value="1"/>
</dbReference>
<comment type="similarity">
    <text evidence="2 8">Belongs to the glycosyl hydrolase 32 family.</text>
</comment>
<evidence type="ECO:0000313" key="12">
    <source>
        <dbReference type="EMBL" id="QIK52705.1"/>
    </source>
</evidence>
<dbReference type="GO" id="GO:0005985">
    <property type="term" value="P:sucrose metabolic process"/>
    <property type="evidence" value="ECO:0007669"/>
    <property type="project" value="UniProtKB-UniPathway"/>
</dbReference>
<dbReference type="SUPFAM" id="SSF75005">
    <property type="entry name" value="Arabinanase/levansucrase/invertase"/>
    <property type="match status" value="1"/>
</dbReference>
<dbReference type="InterPro" id="IPR051214">
    <property type="entry name" value="GH32_Enzymes"/>
</dbReference>
<dbReference type="EC" id="3.2.1.26" evidence="3 8"/>
<evidence type="ECO:0000256" key="4">
    <source>
        <dbReference type="ARBA" id="ARBA00019623"/>
    </source>
</evidence>
<reference evidence="12 13" key="1">
    <citation type="journal article" date="2017" name="Int. J. Syst. Evol. Microbiol.">
        <title>Jeotgalibaca porci sp. nov. and Jeotgalibaca arthritidis sp. nov., isolated from pigs, and emended description of the genus Jeotgalibaca.</title>
        <authorList>
            <person name="Zamora L."/>
            <person name="Perez-Sancho M."/>
            <person name="Dominguez L."/>
            <person name="Fernandez-Garayzabal J.F."/>
            <person name="Vela A.I."/>
        </authorList>
    </citation>
    <scope>NUCLEOTIDE SEQUENCE [LARGE SCALE GENOMIC DNA]</scope>
    <source>
        <strain evidence="12 13">CCUG 69148</strain>
    </source>
</reference>